<protein>
    <submittedName>
        <fullName evidence="1">Uncharacterized protein</fullName>
    </submittedName>
</protein>
<proteinExistence type="predicted"/>
<comment type="caution">
    <text evidence="1">The sequence shown here is derived from an EMBL/GenBank/DDBJ whole genome shotgun (WGS) entry which is preliminary data.</text>
</comment>
<keyword evidence="2" id="KW-1185">Reference proteome</keyword>
<sequence length="95" mass="11078">MCADNYKLTEATTNVVTVIATNQSWIGTIGKRRGEEVVTAHALYRVRRVQRNSLSFFLSPRSRSRGDVPWVASRIRCRILFYYRKDKHSLIKTME</sequence>
<dbReference type="EMBL" id="JADYXP020000002">
    <property type="protein sequence ID" value="KAL0130871.1"/>
    <property type="molecule type" value="Genomic_DNA"/>
</dbReference>
<accession>A0AAW2GU96</accession>
<evidence type="ECO:0000313" key="2">
    <source>
        <dbReference type="Proteomes" id="UP001430953"/>
    </source>
</evidence>
<dbReference type="AlphaFoldDB" id="A0AAW2GU96"/>
<dbReference type="Proteomes" id="UP001430953">
    <property type="component" value="Unassembled WGS sequence"/>
</dbReference>
<name>A0AAW2GU96_9HYME</name>
<gene>
    <name evidence="1" type="ORF">PUN28_002464</name>
</gene>
<reference evidence="1 2" key="1">
    <citation type="submission" date="2023-03" db="EMBL/GenBank/DDBJ databases">
        <title>High recombination rates correlate with genetic variation in Cardiocondyla obscurior ants.</title>
        <authorList>
            <person name="Errbii M."/>
        </authorList>
    </citation>
    <scope>NUCLEOTIDE SEQUENCE [LARGE SCALE GENOMIC DNA]</scope>
    <source>
        <strain evidence="1">Alpha-2009</strain>
        <tissue evidence="1">Whole body</tissue>
    </source>
</reference>
<organism evidence="1 2">
    <name type="scientific">Cardiocondyla obscurior</name>
    <dbReference type="NCBI Taxonomy" id="286306"/>
    <lineage>
        <taxon>Eukaryota</taxon>
        <taxon>Metazoa</taxon>
        <taxon>Ecdysozoa</taxon>
        <taxon>Arthropoda</taxon>
        <taxon>Hexapoda</taxon>
        <taxon>Insecta</taxon>
        <taxon>Pterygota</taxon>
        <taxon>Neoptera</taxon>
        <taxon>Endopterygota</taxon>
        <taxon>Hymenoptera</taxon>
        <taxon>Apocrita</taxon>
        <taxon>Aculeata</taxon>
        <taxon>Formicoidea</taxon>
        <taxon>Formicidae</taxon>
        <taxon>Myrmicinae</taxon>
        <taxon>Cardiocondyla</taxon>
    </lineage>
</organism>
<evidence type="ECO:0000313" key="1">
    <source>
        <dbReference type="EMBL" id="KAL0130871.1"/>
    </source>
</evidence>